<protein>
    <recommendedName>
        <fullName evidence="5">Probable membrane transporter protein</fullName>
    </recommendedName>
</protein>
<gene>
    <name evidence="6" type="ORF">GCM10023093_03670</name>
</gene>
<comment type="similarity">
    <text evidence="5">Belongs to the 4-toluene sulfonate uptake permease (TSUP) (TC 2.A.102) family.</text>
</comment>
<evidence type="ECO:0000256" key="5">
    <source>
        <dbReference type="RuleBase" id="RU363041"/>
    </source>
</evidence>
<keyword evidence="2 5" id="KW-0812">Transmembrane</keyword>
<keyword evidence="3 5" id="KW-1133">Transmembrane helix</keyword>
<dbReference type="InterPro" id="IPR051598">
    <property type="entry name" value="TSUP/Inactive_protease-like"/>
</dbReference>
<dbReference type="Proteomes" id="UP001500067">
    <property type="component" value="Unassembled WGS sequence"/>
</dbReference>
<name>A0ABP8N7Q2_9BACT</name>
<keyword evidence="7" id="KW-1185">Reference proteome</keyword>
<feature type="transmembrane region" description="Helical" evidence="5">
    <location>
        <begin position="6"/>
        <end position="39"/>
    </location>
</feature>
<dbReference type="InterPro" id="IPR002781">
    <property type="entry name" value="TM_pro_TauE-like"/>
</dbReference>
<evidence type="ECO:0000256" key="1">
    <source>
        <dbReference type="ARBA" id="ARBA00004141"/>
    </source>
</evidence>
<dbReference type="EMBL" id="BAABFA010000004">
    <property type="protein sequence ID" value="GAA4460650.1"/>
    <property type="molecule type" value="Genomic_DNA"/>
</dbReference>
<organism evidence="6 7">
    <name type="scientific">Nemorincola caseinilytica</name>
    <dbReference type="NCBI Taxonomy" id="2054315"/>
    <lineage>
        <taxon>Bacteria</taxon>
        <taxon>Pseudomonadati</taxon>
        <taxon>Bacteroidota</taxon>
        <taxon>Chitinophagia</taxon>
        <taxon>Chitinophagales</taxon>
        <taxon>Chitinophagaceae</taxon>
        <taxon>Nemorincola</taxon>
    </lineage>
</organism>
<keyword evidence="5" id="KW-1003">Cell membrane</keyword>
<comment type="caution">
    <text evidence="6">The sequence shown here is derived from an EMBL/GenBank/DDBJ whole genome shotgun (WGS) entry which is preliminary data.</text>
</comment>
<dbReference type="PANTHER" id="PTHR43701:SF2">
    <property type="entry name" value="MEMBRANE TRANSPORTER PROTEIN YJNA-RELATED"/>
    <property type="match status" value="1"/>
</dbReference>
<reference evidence="7" key="1">
    <citation type="journal article" date="2019" name="Int. J. Syst. Evol. Microbiol.">
        <title>The Global Catalogue of Microorganisms (GCM) 10K type strain sequencing project: providing services to taxonomists for standard genome sequencing and annotation.</title>
        <authorList>
            <consortium name="The Broad Institute Genomics Platform"/>
            <consortium name="The Broad Institute Genome Sequencing Center for Infectious Disease"/>
            <person name="Wu L."/>
            <person name="Ma J."/>
        </authorList>
    </citation>
    <scope>NUCLEOTIDE SEQUENCE [LARGE SCALE GENOMIC DNA]</scope>
    <source>
        <strain evidence="7">JCM 32105</strain>
    </source>
</reference>
<sequence>MSIATIAGLLVIGLAAGMLSGMVGIGGGMVIVPSLVFFMAFSQKMAQGTSLTLLMMPVGILGVINYYKAGFVDVRTAAMLGVAFIAGSFLGSKVALGMPEATLKKVFGGFLLLVSIKYLFGK</sequence>
<evidence type="ECO:0000256" key="4">
    <source>
        <dbReference type="ARBA" id="ARBA00023136"/>
    </source>
</evidence>
<evidence type="ECO:0000313" key="7">
    <source>
        <dbReference type="Proteomes" id="UP001500067"/>
    </source>
</evidence>
<keyword evidence="4 5" id="KW-0472">Membrane</keyword>
<evidence type="ECO:0000256" key="2">
    <source>
        <dbReference type="ARBA" id="ARBA00022692"/>
    </source>
</evidence>
<feature type="transmembrane region" description="Helical" evidence="5">
    <location>
        <begin position="51"/>
        <end position="68"/>
    </location>
</feature>
<feature type="transmembrane region" description="Helical" evidence="5">
    <location>
        <begin position="74"/>
        <end position="91"/>
    </location>
</feature>
<evidence type="ECO:0000313" key="6">
    <source>
        <dbReference type="EMBL" id="GAA4460650.1"/>
    </source>
</evidence>
<accession>A0ABP8N7Q2</accession>
<evidence type="ECO:0000256" key="3">
    <source>
        <dbReference type="ARBA" id="ARBA00022989"/>
    </source>
</evidence>
<dbReference type="RefSeq" id="WP_345077663.1">
    <property type="nucleotide sequence ID" value="NZ_BAABFA010000004.1"/>
</dbReference>
<dbReference type="PANTHER" id="PTHR43701">
    <property type="entry name" value="MEMBRANE TRANSPORTER PROTEIN MJ0441-RELATED"/>
    <property type="match status" value="1"/>
</dbReference>
<proteinExistence type="inferred from homology"/>
<comment type="subcellular location">
    <subcellularLocation>
        <location evidence="5">Cell membrane</location>
        <topology evidence="5">Multi-pass membrane protein</topology>
    </subcellularLocation>
    <subcellularLocation>
        <location evidence="1">Membrane</location>
        <topology evidence="1">Multi-pass membrane protein</topology>
    </subcellularLocation>
</comment>
<dbReference type="Pfam" id="PF01925">
    <property type="entry name" value="TauE"/>
    <property type="match status" value="1"/>
</dbReference>